<feature type="region of interest" description="Disordered" evidence="1">
    <location>
        <begin position="170"/>
        <end position="195"/>
    </location>
</feature>
<sequence length="400" mass="42976">DIWHVDFTVLVDEVDEPWVRQRLEELASSTAGYDALLREELVSLGSAPSEDFVVTAAIAPAEGEGTGGSDDLPIVFIIAAGAAILCLLGLMIWKGCSRPQPAEEPPYSKTDLPQDDNEMLPPPKLATVVEVMTGPLFRNVPSYHGMVGEWGMGGAKDLFETCLYTPVAASATEAEGHTEEAQAAQAEPPLPPPEVEIPISEVQLSDIQPEVQLADVQPEAAGMRMLRLSTGLDQEGAFFFAVVISSSVLGAGEAAEAQTWGGRIVMMVKMITDMIGSFGCPSQGPCYLYAKEYGQRLDLGGRRPVCETAGSYRETGELTWREVPQSASGLAFECSGHMRSRRRKDMQPEDSFEIVGVFAAYDTSVSALQVGSGRFSIRTHTGLEPTAIGHPASYFAADRV</sequence>
<evidence type="ECO:0000313" key="4">
    <source>
        <dbReference type="Proteomes" id="UP000601435"/>
    </source>
</evidence>
<dbReference type="Proteomes" id="UP000601435">
    <property type="component" value="Unassembled WGS sequence"/>
</dbReference>
<keyword evidence="2" id="KW-1133">Transmembrane helix</keyword>
<reference evidence="3" key="1">
    <citation type="submission" date="2021-02" db="EMBL/GenBank/DDBJ databases">
        <authorList>
            <person name="Dougan E. K."/>
            <person name="Rhodes N."/>
            <person name="Thang M."/>
            <person name="Chan C."/>
        </authorList>
    </citation>
    <scope>NUCLEOTIDE SEQUENCE</scope>
</reference>
<feature type="non-terminal residue" evidence="3">
    <location>
        <position position="1"/>
    </location>
</feature>
<protein>
    <submittedName>
        <fullName evidence="3">Uncharacterized protein</fullName>
    </submittedName>
</protein>
<feature type="region of interest" description="Disordered" evidence="1">
    <location>
        <begin position="100"/>
        <end position="120"/>
    </location>
</feature>
<organism evidence="3 4">
    <name type="scientific">Symbiodinium necroappetens</name>
    <dbReference type="NCBI Taxonomy" id="1628268"/>
    <lineage>
        <taxon>Eukaryota</taxon>
        <taxon>Sar</taxon>
        <taxon>Alveolata</taxon>
        <taxon>Dinophyceae</taxon>
        <taxon>Suessiales</taxon>
        <taxon>Symbiodiniaceae</taxon>
        <taxon>Symbiodinium</taxon>
    </lineage>
</organism>
<dbReference type="AlphaFoldDB" id="A0A813CEE0"/>
<keyword evidence="4" id="KW-1185">Reference proteome</keyword>
<evidence type="ECO:0000256" key="1">
    <source>
        <dbReference type="SAM" id="MobiDB-lite"/>
    </source>
</evidence>
<gene>
    <name evidence="3" type="ORF">SNEC2469_LOCUS34062</name>
</gene>
<dbReference type="EMBL" id="CAJNJA010092519">
    <property type="protein sequence ID" value="CAE7940867.1"/>
    <property type="molecule type" value="Genomic_DNA"/>
</dbReference>
<comment type="caution">
    <text evidence="3">The sequence shown here is derived from an EMBL/GenBank/DDBJ whole genome shotgun (WGS) entry which is preliminary data.</text>
</comment>
<accession>A0A813CEE0</accession>
<dbReference type="OrthoDB" id="10466397at2759"/>
<evidence type="ECO:0000256" key="2">
    <source>
        <dbReference type="SAM" id="Phobius"/>
    </source>
</evidence>
<keyword evidence="2" id="KW-0472">Membrane</keyword>
<feature type="transmembrane region" description="Helical" evidence="2">
    <location>
        <begin position="74"/>
        <end position="93"/>
    </location>
</feature>
<name>A0A813CEE0_9DINO</name>
<evidence type="ECO:0000313" key="3">
    <source>
        <dbReference type="EMBL" id="CAE7940867.1"/>
    </source>
</evidence>
<proteinExistence type="predicted"/>
<keyword evidence="2" id="KW-0812">Transmembrane</keyword>